<evidence type="ECO:0000259" key="10">
    <source>
        <dbReference type="PROSITE" id="PS50262"/>
    </source>
</evidence>
<dbReference type="OrthoDB" id="5969463at2759"/>
<feature type="transmembrane region" description="Helical" evidence="9">
    <location>
        <begin position="312"/>
        <end position="334"/>
    </location>
</feature>
<feature type="transmembrane region" description="Helical" evidence="9">
    <location>
        <begin position="72"/>
        <end position="89"/>
    </location>
</feature>
<organism evidence="11 12">
    <name type="scientific">Mytilus edulis</name>
    <name type="common">Blue mussel</name>
    <dbReference type="NCBI Taxonomy" id="6550"/>
    <lineage>
        <taxon>Eukaryota</taxon>
        <taxon>Metazoa</taxon>
        <taxon>Spiralia</taxon>
        <taxon>Lophotrochozoa</taxon>
        <taxon>Mollusca</taxon>
        <taxon>Bivalvia</taxon>
        <taxon>Autobranchia</taxon>
        <taxon>Pteriomorphia</taxon>
        <taxon>Mytilida</taxon>
        <taxon>Mytiloidea</taxon>
        <taxon>Mytilidae</taxon>
        <taxon>Mytilinae</taxon>
        <taxon>Mytilus</taxon>
    </lineage>
</organism>
<feature type="transmembrane region" description="Helical" evidence="9">
    <location>
        <begin position="149"/>
        <end position="170"/>
    </location>
</feature>
<evidence type="ECO:0000256" key="7">
    <source>
        <dbReference type="ARBA" id="ARBA00023224"/>
    </source>
</evidence>
<feature type="transmembrane region" description="Helical" evidence="9">
    <location>
        <begin position="39"/>
        <end position="60"/>
    </location>
</feature>
<dbReference type="Gene3D" id="1.20.1070.10">
    <property type="entry name" value="Rhodopsin 7-helix transmembrane proteins"/>
    <property type="match status" value="1"/>
</dbReference>
<evidence type="ECO:0000256" key="9">
    <source>
        <dbReference type="SAM" id="Phobius"/>
    </source>
</evidence>
<evidence type="ECO:0000313" key="12">
    <source>
        <dbReference type="Proteomes" id="UP000683360"/>
    </source>
</evidence>
<keyword evidence="7" id="KW-0807">Transducer</keyword>
<keyword evidence="12" id="KW-1185">Reference proteome</keyword>
<feature type="compositionally biased region" description="Basic and acidic residues" evidence="8">
    <location>
        <begin position="271"/>
        <end position="285"/>
    </location>
</feature>
<evidence type="ECO:0000256" key="3">
    <source>
        <dbReference type="ARBA" id="ARBA00022989"/>
    </source>
</evidence>
<dbReference type="PANTHER" id="PTHR24238:SF47">
    <property type="entry name" value="ECDYSTEROIDS_DOPAMINE RECEPTOR-RELATED"/>
    <property type="match status" value="1"/>
</dbReference>
<evidence type="ECO:0000256" key="1">
    <source>
        <dbReference type="ARBA" id="ARBA00004141"/>
    </source>
</evidence>
<name>A0A8S3QZI1_MYTED</name>
<dbReference type="SUPFAM" id="SSF81321">
    <property type="entry name" value="Family A G protein-coupled receptor-like"/>
    <property type="match status" value="1"/>
</dbReference>
<protein>
    <submittedName>
        <fullName evidence="11">CCKAR</fullName>
    </submittedName>
</protein>
<evidence type="ECO:0000256" key="6">
    <source>
        <dbReference type="ARBA" id="ARBA00023170"/>
    </source>
</evidence>
<evidence type="ECO:0000256" key="8">
    <source>
        <dbReference type="SAM" id="MobiDB-lite"/>
    </source>
</evidence>
<dbReference type="PRINTS" id="PR00237">
    <property type="entry name" value="GPCRRHODOPSN"/>
</dbReference>
<dbReference type="CDD" id="cd00637">
    <property type="entry name" value="7tm_classA_rhodopsin-like"/>
    <property type="match status" value="1"/>
</dbReference>
<keyword evidence="2 9" id="KW-0812">Transmembrane</keyword>
<keyword evidence="4" id="KW-0297">G-protein coupled receptor</keyword>
<proteinExistence type="predicted"/>
<feature type="transmembrane region" description="Helical" evidence="9">
    <location>
        <begin position="109"/>
        <end position="128"/>
    </location>
</feature>
<reference evidence="11" key="1">
    <citation type="submission" date="2021-03" db="EMBL/GenBank/DDBJ databases">
        <authorList>
            <person name="Bekaert M."/>
        </authorList>
    </citation>
    <scope>NUCLEOTIDE SEQUENCE</scope>
</reference>
<dbReference type="GO" id="GO:0016020">
    <property type="term" value="C:membrane"/>
    <property type="evidence" value="ECO:0007669"/>
    <property type="project" value="UniProtKB-SubCell"/>
</dbReference>
<feature type="transmembrane region" description="Helical" evidence="9">
    <location>
        <begin position="202"/>
        <end position="225"/>
    </location>
</feature>
<dbReference type="InterPro" id="IPR000276">
    <property type="entry name" value="GPCR_Rhodpsn"/>
</dbReference>
<evidence type="ECO:0000256" key="2">
    <source>
        <dbReference type="ARBA" id="ARBA00022692"/>
    </source>
</evidence>
<keyword evidence="3 9" id="KW-1133">Transmembrane helix</keyword>
<dbReference type="PROSITE" id="PS50262">
    <property type="entry name" value="G_PROTEIN_RECEP_F1_2"/>
    <property type="match status" value="1"/>
</dbReference>
<keyword evidence="6" id="KW-0675">Receptor</keyword>
<dbReference type="AlphaFoldDB" id="A0A8S3QZI1"/>
<feature type="transmembrane region" description="Helical" evidence="9">
    <location>
        <begin position="354"/>
        <end position="373"/>
    </location>
</feature>
<feature type="compositionally biased region" description="Basic residues" evidence="8">
    <location>
        <begin position="286"/>
        <end position="299"/>
    </location>
</feature>
<comment type="caution">
    <text evidence="11">The sequence shown here is derived from an EMBL/GenBank/DDBJ whole genome shotgun (WGS) entry which is preliminary data.</text>
</comment>
<evidence type="ECO:0000313" key="11">
    <source>
        <dbReference type="EMBL" id="CAG2198366.1"/>
    </source>
</evidence>
<dbReference type="EMBL" id="CAJPWZ010000676">
    <property type="protein sequence ID" value="CAG2198366.1"/>
    <property type="molecule type" value="Genomic_DNA"/>
</dbReference>
<keyword evidence="5 9" id="KW-0472">Membrane</keyword>
<dbReference type="Pfam" id="PF00001">
    <property type="entry name" value="7tm_1"/>
    <property type="match status" value="1"/>
</dbReference>
<feature type="domain" description="G-protein coupled receptors family 1 profile" evidence="10">
    <location>
        <begin position="52"/>
        <end position="370"/>
    </location>
</feature>
<feature type="compositionally biased region" description="Low complexity" evidence="8">
    <location>
        <begin position="243"/>
        <end position="254"/>
    </location>
</feature>
<evidence type="ECO:0000256" key="4">
    <source>
        <dbReference type="ARBA" id="ARBA00023040"/>
    </source>
</evidence>
<dbReference type="PANTHER" id="PTHR24238">
    <property type="entry name" value="G-PROTEIN COUPLED RECEPTOR"/>
    <property type="match status" value="1"/>
</dbReference>
<evidence type="ECO:0000256" key="5">
    <source>
        <dbReference type="ARBA" id="ARBA00023136"/>
    </source>
</evidence>
<comment type="subcellular location">
    <subcellularLocation>
        <location evidence="1">Membrane</location>
        <topology evidence="1">Multi-pass membrane protein</topology>
    </subcellularLocation>
</comment>
<gene>
    <name evidence="11" type="ORF">MEDL_13181</name>
</gene>
<dbReference type="Proteomes" id="UP000683360">
    <property type="component" value="Unassembled WGS sequence"/>
</dbReference>
<dbReference type="GO" id="GO:0004930">
    <property type="term" value="F:G protein-coupled receptor activity"/>
    <property type="evidence" value="ECO:0007669"/>
    <property type="project" value="UniProtKB-KW"/>
</dbReference>
<dbReference type="InterPro" id="IPR017452">
    <property type="entry name" value="GPCR_Rhodpsn_7TM"/>
</dbReference>
<sequence>MDNSTTITDYNSTNITDLDLNKTLQDYNDEEALRRLAPMIYLVLLMLIGIPGNVLVLIVYPIRFQKSTHRTFIIGLALSDLFVCAVTLPFEITEMRFQYTFYNMWACKFFRACNNLFALSSIFILMGLSGDRYRRVFTPLKLQMTSHHATVIIFFSVCLSFMFSWPNFFISGIRHVKLGQLNITGFDCSLSDQFAKTIYPTVYGGTLFLIFIICMVSLIVIYSLIGRKLCVHIQFRRKFSNVSSSKSTSDTTLSNEQHHVNTSQQYENEVFEDKKDKKEHSEKKLLNKKKSTIKDRKKSTKEDMASKKLTKIAFAVSLAFILSYLPHLTISLLTALKGKFLFAPGPVVSAVLPIVSRSFAINNVVNPIIYAFIDRRFRDGYRYIFKKIICFKKSHSYNL</sequence>
<accession>A0A8S3QZI1</accession>
<feature type="region of interest" description="Disordered" evidence="8">
    <location>
        <begin position="243"/>
        <end position="299"/>
    </location>
</feature>